<dbReference type="AlphaFoldDB" id="A0A562PIY8"/>
<proteinExistence type="predicted"/>
<feature type="transmembrane region" description="Helical" evidence="1">
    <location>
        <begin position="29"/>
        <end position="51"/>
    </location>
</feature>
<keyword evidence="1" id="KW-1133">Transmembrane helix</keyword>
<reference evidence="2 4" key="2">
    <citation type="submission" date="2018-07" db="EMBL/GenBank/DDBJ databases">
        <title>Genomic Encyclopedia of Type Strains, Phase IV (KMG-IV): sequencing the most valuable type-strain genomes for metagenomic binning, comparative biology and taxonomic classification.</title>
        <authorList>
            <person name="Goeker M."/>
        </authorList>
    </citation>
    <scope>NUCLEOTIDE SEQUENCE [LARGE SCALE GENOMIC DNA]</scope>
    <source>
        <strain evidence="2 4">DSM 19728</strain>
    </source>
</reference>
<gene>
    <name evidence="2" type="ORF">DFR66_12035</name>
    <name evidence="3" type="ORF">IQ02_02756</name>
</gene>
<evidence type="ECO:0000313" key="5">
    <source>
        <dbReference type="Proteomes" id="UP000321392"/>
    </source>
</evidence>
<dbReference type="EMBL" id="VLKX01000021">
    <property type="protein sequence ID" value="TWI44190.1"/>
    <property type="molecule type" value="Genomic_DNA"/>
</dbReference>
<evidence type="ECO:0000313" key="2">
    <source>
        <dbReference type="EMBL" id="RDI50219.1"/>
    </source>
</evidence>
<reference evidence="3" key="3">
    <citation type="submission" date="2019-07" db="EMBL/GenBank/DDBJ databases">
        <authorList>
            <person name="Whitman W."/>
            <person name="Huntemann M."/>
            <person name="Clum A."/>
            <person name="Pillay M."/>
            <person name="Palaniappan K."/>
            <person name="Varghese N."/>
            <person name="Mikhailova N."/>
            <person name="Stamatis D."/>
            <person name="Reddy T."/>
            <person name="Daum C."/>
            <person name="Shapiro N."/>
            <person name="Ivanova N."/>
            <person name="Kyrpides N."/>
            <person name="Woyke T."/>
        </authorList>
    </citation>
    <scope>NUCLEOTIDE SEQUENCE</scope>
    <source>
        <strain evidence="3">CGMCC 1.5380</strain>
    </source>
</reference>
<keyword evidence="4" id="KW-1185">Reference proteome</keyword>
<accession>A0A562PIY8</accession>
<sequence length="142" mass="16921">MPHPFLNQVVNLQNNLILYRILLSIYNKFLSPMMVINFYCYTFLALCNFKYNHITFLLKKKFFSLQLKTSNLIKTLLFSIHNWLQFCKLKSFVHNLTNTNMFVRKNNAQSSYLNSLYISCKPLNIMFKFSCMISILTKANYE</sequence>
<dbReference type="Proteomes" id="UP000321392">
    <property type="component" value="Unassembled WGS sequence"/>
</dbReference>
<name>A0A562PIY8_9FLAO</name>
<evidence type="ECO:0000256" key="1">
    <source>
        <dbReference type="SAM" id="Phobius"/>
    </source>
</evidence>
<keyword evidence="1" id="KW-0812">Transmembrane</keyword>
<evidence type="ECO:0000313" key="3">
    <source>
        <dbReference type="EMBL" id="TWI44190.1"/>
    </source>
</evidence>
<organism evidence="3 5">
    <name type="scientific">Flavobacterium glaciei</name>
    <dbReference type="NCBI Taxonomy" id="386300"/>
    <lineage>
        <taxon>Bacteria</taxon>
        <taxon>Pseudomonadati</taxon>
        <taxon>Bacteroidota</taxon>
        <taxon>Flavobacteriia</taxon>
        <taxon>Flavobacteriales</taxon>
        <taxon>Flavobacteriaceae</taxon>
        <taxon>Flavobacterium</taxon>
    </lineage>
</organism>
<reference evidence="3 5" key="1">
    <citation type="journal article" date="2015" name="Stand. Genomic Sci.">
        <title>Genomic Encyclopedia of Bacterial and Archaeal Type Strains, Phase III: the genomes of soil and plant-associated and newly described type strains.</title>
        <authorList>
            <person name="Whitman W.B."/>
            <person name="Woyke T."/>
            <person name="Klenk H.P."/>
            <person name="Zhou Y."/>
            <person name="Lilburn T.G."/>
            <person name="Beck B.J."/>
            <person name="De Vos P."/>
            <person name="Vandamme P."/>
            <person name="Eisen J.A."/>
            <person name="Garrity G."/>
            <person name="Hugenholtz P."/>
            <person name="Kyrpides N.C."/>
        </authorList>
    </citation>
    <scope>NUCLEOTIDE SEQUENCE [LARGE SCALE GENOMIC DNA]</scope>
    <source>
        <strain evidence="3 5">CGMCC 1.5380</strain>
    </source>
</reference>
<dbReference type="Proteomes" id="UP000254518">
    <property type="component" value="Unassembled WGS sequence"/>
</dbReference>
<keyword evidence="1" id="KW-0472">Membrane</keyword>
<evidence type="ECO:0000313" key="4">
    <source>
        <dbReference type="Proteomes" id="UP000254518"/>
    </source>
</evidence>
<dbReference type="EMBL" id="QQBA01000020">
    <property type="protein sequence ID" value="RDI50219.1"/>
    <property type="molecule type" value="Genomic_DNA"/>
</dbReference>
<evidence type="ECO:0008006" key="6">
    <source>
        <dbReference type="Google" id="ProtNLM"/>
    </source>
</evidence>
<comment type="caution">
    <text evidence="3">The sequence shown here is derived from an EMBL/GenBank/DDBJ whole genome shotgun (WGS) entry which is preliminary data.</text>
</comment>
<protein>
    <recommendedName>
        <fullName evidence="6">Transmembrane protein</fullName>
    </recommendedName>
</protein>